<keyword evidence="3" id="KW-1185">Reference proteome</keyword>
<evidence type="ECO:0000256" key="1">
    <source>
        <dbReference type="SAM" id="SignalP"/>
    </source>
</evidence>
<dbReference type="SUPFAM" id="SSF47565">
    <property type="entry name" value="Insect pheromone/odorant-binding proteins"/>
    <property type="match status" value="1"/>
</dbReference>
<keyword evidence="1" id="KW-0732">Signal</keyword>
<feature type="chain" id="PRO_5029749838" evidence="1">
    <location>
        <begin position="20"/>
        <end position="405"/>
    </location>
</feature>
<dbReference type="CDD" id="cd23992">
    <property type="entry name" value="PBP_GOBP"/>
    <property type="match status" value="1"/>
</dbReference>
<dbReference type="GO" id="GO:0005549">
    <property type="term" value="F:odorant binding"/>
    <property type="evidence" value="ECO:0007669"/>
    <property type="project" value="InterPro"/>
</dbReference>
<dbReference type="Proteomes" id="UP000002358">
    <property type="component" value="Chromosome 4"/>
</dbReference>
<protein>
    <submittedName>
        <fullName evidence="2">Uncharacterized protein</fullName>
    </submittedName>
</protein>
<dbReference type="InParanoid" id="A0A7M7TA30"/>
<dbReference type="RefSeq" id="XP_031786162.1">
    <property type="nucleotide sequence ID" value="XM_031930302.2"/>
</dbReference>
<sequence>MKTFAVVLVIGFALQVSNALMPSDLETVVETCLVENEFTSSKDDVALVDYIGKPEGVDKLKDVPREKLAAVLACMYHKQYKNTTLYDMLKYLTEMDDKVTKDQYQQMKETLTTCVQQSQGNDVELLKCVKAVDPPFDYLIATLRDLGEEPLNFCYERCGLKIPDLKRIYAIGDPKQADKLKDVSKEKMVNVVACLYDKLYPHQKLYPSLRQLIDRDDTVTSDQIEQMENTASACYRKVDGKINNVKFLNCVNITEAPFDHLFATIRDVQQALQWCYVRCRILISEMYTLQRNRYNPLKDYIQYIPTDKLGCFMACKAEESTMKNPDQTLQKRLTDLINLKKNIDESKRKEMLQTLNKCLTQVPADEDERYYEVIKCINLFQPPFVDILYNNFYSAYNIEKKELNI</sequence>
<proteinExistence type="predicted"/>
<dbReference type="KEGG" id="nvi:100678271"/>
<feature type="signal peptide" evidence="1">
    <location>
        <begin position="1"/>
        <end position="19"/>
    </location>
</feature>
<dbReference type="Gene3D" id="1.10.238.20">
    <property type="entry name" value="Pheromone/general odorant binding protein domain"/>
    <property type="match status" value="1"/>
</dbReference>
<evidence type="ECO:0000313" key="3">
    <source>
        <dbReference type="Proteomes" id="UP000002358"/>
    </source>
</evidence>
<accession>A0A7M7TA30</accession>
<dbReference type="AlphaFoldDB" id="A0A7M7TA30"/>
<dbReference type="InterPro" id="IPR036728">
    <property type="entry name" value="PBP_GOBP_sf"/>
</dbReference>
<name>A0A7M7TA30_NASVI</name>
<dbReference type="EnsemblMetazoa" id="XM_031930302">
    <property type="protein sequence ID" value="XP_031786162"/>
    <property type="gene ID" value="LOC100678271"/>
</dbReference>
<reference evidence="2" key="1">
    <citation type="submission" date="2021-01" db="UniProtKB">
        <authorList>
            <consortium name="EnsemblMetazoa"/>
        </authorList>
    </citation>
    <scope>IDENTIFICATION</scope>
</reference>
<organism evidence="2 3">
    <name type="scientific">Nasonia vitripennis</name>
    <name type="common">Parasitic wasp</name>
    <dbReference type="NCBI Taxonomy" id="7425"/>
    <lineage>
        <taxon>Eukaryota</taxon>
        <taxon>Metazoa</taxon>
        <taxon>Ecdysozoa</taxon>
        <taxon>Arthropoda</taxon>
        <taxon>Hexapoda</taxon>
        <taxon>Insecta</taxon>
        <taxon>Pterygota</taxon>
        <taxon>Neoptera</taxon>
        <taxon>Endopterygota</taxon>
        <taxon>Hymenoptera</taxon>
        <taxon>Apocrita</taxon>
        <taxon>Proctotrupomorpha</taxon>
        <taxon>Chalcidoidea</taxon>
        <taxon>Pteromalidae</taxon>
        <taxon>Pteromalinae</taxon>
        <taxon>Nasonia</taxon>
    </lineage>
</organism>
<evidence type="ECO:0000313" key="2">
    <source>
        <dbReference type="EnsemblMetazoa" id="XP_031786162"/>
    </source>
</evidence>
<dbReference type="GeneID" id="100678271"/>